<dbReference type="AlphaFoldDB" id="A0A7I8D5P2"/>
<sequence length="317" mass="33506">MADVKKIATRDSYGEALVELGAQNPDMIVLDADLAHATKTLAFQKAYPDRFFNCGIAEQNMMSIAAGIAATGKLVFASTFAMFAAGRAYEQVRNSIGYPHLPVKIGATHGGLSVGEDGASHQCCEDFALMRAIPGMTVICPADYVEAKKAVLAAAKHDGPVYFRFGRLAVPVLFNENDYSFELGKGILLGEGKDVTIVATGLMVGEAIAAREQLKNEGISARLINMPTIKPIDREILVAAARETGAIVTTEEHSIIGGLGGAVAETLSGICPVPIIRHGVEDEFGHSGPALEVLKHYGLTAEKIVAQAKQAIALKNS</sequence>
<dbReference type="CDD" id="cd07033">
    <property type="entry name" value="TPP_PYR_DXS_TK_like"/>
    <property type="match status" value="1"/>
</dbReference>
<name>A0A7I8D5P2_9FIRM</name>
<dbReference type="Gene3D" id="3.40.50.920">
    <property type="match status" value="1"/>
</dbReference>
<accession>A0A7I8D5P2</accession>
<dbReference type="FunFam" id="3.40.50.970:FF:000129">
    <property type="entry name" value="Transketolase"/>
    <property type="match status" value="1"/>
</dbReference>
<dbReference type="SUPFAM" id="SSF52922">
    <property type="entry name" value="TK C-terminal domain-like"/>
    <property type="match status" value="1"/>
</dbReference>
<dbReference type="InterPro" id="IPR009014">
    <property type="entry name" value="Transketo_C/PFOR_II"/>
</dbReference>
<dbReference type="EMBL" id="AP023321">
    <property type="protein sequence ID" value="BCI61062.1"/>
    <property type="molecule type" value="Genomic_DNA"/>
</dbReference>
<gene>
    <name evidence="5" type="ORF">C12CBH8_17010</name>
</gene>
<feature type="domain" description="Transketolase-like pyrimidine-binding" evidence="4">
    <location>
        <begin position="7"/>
        <end position="172"/>
    </location>
</feature>
<proteinExistence type="inferred from homology"/>
<evidence type="ECO:0000313" key="5">
    <source>
        <dbReference type="EMBL" id="BCI61062.1"/>
    </source>
</evidence>
<dbReference type="Pfam" id="PF02780">
    <property type="entry name" value="Transketolase_C"/>
    <property type="match status" value="1"/>
</dbReference>
<dbReference type="KEGG" id="sman:C12CBH8_17010"/>
<dbReference type="PANTHER" id="PTHR43825:SF1">
    <property type="entry name" value="TRANSKETOLASE-LIKE PYRIMIDINE-BINDING DOMAIN-CONTAINING PROTEIN"/>
    <property type="match status" value="1"/>
</dbReference>
<evidence type="ECO:0000256" key="1">
    <source>
        <dbReference type="ARBA" id="ARBA00001964"/>
    </source>
</evidence>
<comment type="cofactor">
    <cofactor evidence="1">
        <name>thiamine diphosphate</name>
        <dbReference type="ChEBI" id="CHEBI:58937"/>
    </cofactor>
</comment>
<evidence type="ECO:0000256" key="2">
    <source>
        <dbReference type="ARBA" id="ARBA00007131"/>
    </source>
</evidence>
<protein>
    <submittedName>
        <fullName evidence="5">Transketolase</fullName>
    </submittedName>
</protein>
<organism evidence="5 6">
    <name type="scientific">Solibaculum mannosilyticum</name>
    <dbReference type="NCBI Taxonomy" id="2780922"/>
    <lineage>
        <taxon>Bacteria</taxon>
        <taxon>Bacillati</taxon>
        <taxon>Bacillota</taxon>
        <taxon>Clostridia</taxon>
        <taxon>Eubacteriales</taxon>
        <taxon>Oscillospiraceae</taxon>
        <taxon>Solibaculum</taxon>
    </lineage>
</organism>
<comment type="similarity">
    <text evidence="2">Belongs to the transketolase family.</text>
</comment>
<keyword evidence="6" id="KW-1185">Reference proteome</keyword>
<dbReference type="Pfam" id="PF02779">
    <property type="entry name" value="Transket_pyr"/>
    <property type="match status" value="1"/>
</dbReference>
<dbReference type="InterPro" id="IPR033248">
    <property type="entry name" value="Transketolase_C"/>
</dbReference>
<dbReference type="SUPFAM" id="SSF52518">
    <property type="entry name" value="Thiamin diphosphate-binding fold (THDP-binding)"/>
    <property type="match status" value="1"/>
</dbReference>
<reference evidence="6" key="1">
    <citation type="submission" date="2020-07" db="EMBL/GenBank/DDBJ databases">
        <title>Complete genome sequencing of Clostridia bacterium strain 12CBH8.</title>
        <authorList>
            <person name="Sakamoto M."/>
            <person name="Murakami T."/>
            <person name="Mori H."/>
        </authorList>
    </citation>
    <scope>NUCLEOTIDE SEQUENCE [LARGE SCALE GENOMIC DNA]</scope>
    <source>
        <strain evidence="6">12CBH8</strain>
    </source>
</reference>
<dbReference type="InterPro" id="IPR029061">
    <property type="entry name" value="THDP-binding"/>
</dbReference>
<dbReference type="Gene3D" id="3.40.50.970">
    <property type="match status" value="1"/>
</dbReference>
<dbReference type="Proteomes" id="UP000593890">
    <property type="component" value="Chromosome"/>
</dbReference>
<dbReference type="InterPro" id="IPR051157">
    <property type="entry name" value="PDH/Transketolase"/>
</dbReference>
<evidence type="ECO:0000256" key="3">
    <source>
        <dbReference type="ARBA" id="ARBA00023052"/>
    </source>
</evidence>
<dbReference type="RefSeq" id="WP_090264505.1">
    <property type="nucleotide sequence ID" value="NZ_AP023321.1"/>
</dbReference>
<evidence type="ECO:0000259" key="4">
    <source>
        <dbReference type="SMART" id="SM00861"/>
    </source>
</evidence>
<dbReference type="InterPro" id="IPR005475">
    <property type="entry name" value="Transketolase-like_Pyr-bd"/>
</dbReference>
<evidence type="ECO:0000313" key="6">
    <source>
        <dbReference type="Proteomes" id="UP000593890"/>
    </source>
</evidence>
<dbReference type="SMART" id="SM00861">
    <property type="entry name" value="Transket_pyr"/>
    <property type="match status" value="1"/>
</dbReference>
<dbReference type="PANTHER" id="PTHR43825">
    <property type="entry name" value="PYRUVATE DEHYDROGENASE E1 COMPONENT"/>
    <property type="match status" value="1"/>
</dbReference>
<keyword evidence="3" id="KW-0786">Thiamine pyrophosphate</keyword>